<evidence type="ECO:0000256" key="6">
    <source>
        <dbReference type="SAM" id="SignalP"/>
    </source>
</evidence>
<organism evidence="7 8">
    <name type="scientific">Marinoscillum furvescens DSM 4134</name>
    <dbReference type="NCBI Taxonomy" id="1122208"/>
    <lineage>
        <taxon>Bacteria</taxon>
        <taxon>Pseudomonadati</taxon>
        <taxon>Bacteroidota</taxon>
        <taxon>Cytophagia</taxon>
        <taxon>Cytophagales</taxon>
        <taxon>Reichenbachiellaceae</taxon>
        <taxon>Marinoscillum</taxon>
    </lineage>
</organism>
<comment type="similarity">
    <text evidence="2 5">Belongs to the glycosyl hydrolase 43 family.</text>
</comment>
<accession>A0A3D9LHN1</accession>
<comment type="pathway">
    <text evidence="1">Glycan metabolism; L-arabinan degradation.</text>
</comment>
<dbReference type="Gene3D" id="2.115.10.20">
    <property type="entry name" value="Glycosyl hydrolase domain, family 43"/>
    <property type="match status" value="1"/>
</dbReference>
<dbReference type="InterPro" id="IPR006710">
    <property type="entry name" value="Glyco_hydro_43"/>
</dbReference>
<protein>
    <submittedName>
        <fullName evidence="7">Glycosyl hydrolase family 43</fullName>
    </submittedName>
</protein>
<dbReference type="GO" id="GO:0005975">
    <property type="term" value="P:carbohydrate metabolic process"/>
    <property type="evidence" value="ECO:0007669"/>
    <property type="project" value="InterPro"/>
</dbReference>
<keyword evidence="6" id="KW-0732">Signal</keyword>
<feature type="signal peptide" evidence="6">
    <location>
        <begin position="1"/>
        <end position="18"/>
    </location>
</feature>
<dbReference type="CDD" id="cd08983">
    <property type="entry name" value="GH43_Bt3655-like"/>
    <property type="match status" value="1"/>
</dbReference>
<dbReference type="EMBL" id="QREG01000001">
    <property type="protein sequence ID" value="REE05519.1"/>
    <property type="molecule type" value="Genomic_DNA"/>
</dbReference>
<dbReference type="RefSeq" id="WP_115866043.1">
    <property type="nucleotide sequence ID" value="NZ_QREG01000001.1"/>
</dbReference>
<evidence type="ECO:0000256" key="3">
    <source>
        <dbReference type="ARBA" id="ARBA00022801"/>
    </source>
</evidence>
<feature type="chain" id="PRO_5017616077" evidence="6">
    <location>
        <begin position="19"/>
        <end position="309"/>
    </location>
</feature>
<name>A0A3D9LHN1_MARFU</name>
<dbReference type="SUPFAM" id="SSF75005">
    <property type="entry name" value="Arabinanase/levansucrase/invertase"/>
    <property type="match status" value="1"/>
</dbReference>
<dbReference type="InterPro" id="IPR023296">
    <property type="entry name" value="Glyco_hydro_beta-prop_sf"/>
</dbReference>
<dbReference type="Proteomes" id="UP000256779">
    <property type="component" value="Unassembled WGS sequence"/>
</dbReference>
<dbReference type="Pfam" id="PF04616">
    <property type="entry name" value="Glyco_hydro_43"/>
    <property type="match status" value="1"/>
</dbReference>
<evidence type="ECO:0000256" key="5">
    <source>
        <dbReference type="RuleBase" id="RU361187"/>
    </source>
</evidence>
<dbReference type="PANTHER" id="PTHR43301:SF3">
    <property type="entry name" value="ARABINAN ENDO-1,5-ALPHA-L-ARABINOSIDASE A-RELATED"/>
    <property type="match status" value="1"/>
</dbReference>
<evidence type="ECO:0000256" key="1">
    <source>
        <dbReference type="ARBA" id="ARBA00004834"/>
    </source>
</evidence>
<keyword evidence="4 5" id="KW-0326">Glycosidase</keyword>
<evidence type="ECO:0000313" key="8">
    <source>
        <dbReference type="Proteomes" id="UP000256779"/>
    </source>
</evidence>
<dbReference type="OrthoDB" id="3308423at2"/>
<gene>
    <name evidence="7" type="ORF">C7460_10134</name>
</gene>
<dbReference type="InterPro" id="IPR050727">
    <property type="entry name" value="GH43_arabinanases"/>
</dbReference>
<evidence type="ECO:0000256" key="4">
    <source>
        <dbReference type="ARBA" id="ARBA00023295"/>
    </source>
</evidence>
<dbReference type="PANTHER" id="PTHR43301">
    <property type="entry name" value="ARABINAN ENDO-1,5-ALPHA-L-ARABINOSIDASE"/>
    <property type="match status" value="1"/>
</dbReference>
<proteinExistence type="inferred from homology"/>
<dbReference type="GO" id="GO:0004553">
    <property type="term" value="F:hydrolase activity, hydrolyzing O-glycosyl compounds"/>
    <property type="evidence" value="ECO:0007669"/>
    <property type="project" value="InterPro"/>
</dbReference>
<evidence type="ECO:0000256" key="2">
    <source>
        <dbReference type="ARBA" id="ARBA00009865"/>
    </source>
</evidence>
<keyword evidence="3 5" id="KW-0378">Hydrolase</keyword>
<evidence type="ECO:0000313" key="7">
    <source>
        <dbReference type="EMBL" id="REE05519.1"/>
    </source>
</evidence>
<keyword evidence="8" id="KW-1185">Reference proteome</keyword>
<reference evidence="7 8" key="1">
    <citation type="submission" date="2018-07" db="EMBL/GenBank/DDBJ databases">
        <title>Genomic Encyclopedia of Type Strains, Phase IV (KMG-IV): sequencing the most valuable type-strain genomes for metagenomic binning, comparative biology and taxonomic classification.</title>
        <authorList>
            <person name="Goeker M."/>
        </authorList>
    </citation>
    <scope>NUCLEOTIDE SEQUENCE [LARGE SCALE GENOMIC DNA]</scope>
    <source>
        <strain evidence="7 8">DSM 4134</strain>
    </source>
</reference>
<comment type="caution">
    <text evidence="7">The sequence shown here is derived from an EMBL/GenBank/DDBJ whole genome shotgun (WGS) entry which is preliminary data.</text>
</comment>
<dbReference type="AlphaFoldDB" id="A0A3D9LHN1"/>
<sequence length="309" mass="35244">MRLLVLIIPFLMTLAAHAQTYDGYLFAYFLGGDTGEQVYYALSTDGLKYKALNGSRPVVHAEEVSTSGGVRDPHILRTHHGSYYMTLTDLKTKAMGWQNTAMVLLRSKDLITWESSVVDIATEFPDQFGDVTRVWAPQTIYDDEKDSYLVYWSMLQPGGKDILYYAYANESFTALQTTPKVLLNHDAACIDGDIVKKDGRYYLFFKNEDQGEKGLLMASSSTLTSGYEVHDRYVDQSDWDVEGGCVFQLIDQSGYILMYDVYRRGQYEFCKTEDFITFEVIAGEMDFKPRHGTVIPITAEEMTRLQKQY</sequence>